<keyword evidence="2" id="KW-0812">Transmembrane</keyword>
<dbReference type="EMBL" id="VRMN01000002">
    <property type="protein sequence ID" value="KAA8497375.1"/>
    <property type="molecule type" value="Genomic_DNA"/>
</dbReference>
<feature type="compositionally biased region" description="Polar residues" evidence="1">
    <location>
        <begin position="157"/>
        <end position="166"/>
    </location>
</feature>
<name>A0A5J4Z254_PORPP</name>
<feature type="region of interest" description="Disordered" evidence="1">
    <location>
        <begin position="189"/>
        <end position="242"/>
    </location>
</feature>
<feature type="region of interest" description="Disordered" evidence="1">
    <location>
        <begin position="137"/>
        <end position="174"/>
    </location>
</feature>
<keyword evidence="4" id="KW-1185">Reference proteome</keyword>
<dbReference type="AlphaFoldDB" id="A0A5J4Z254"/>
<evidence type="ECO:0000256" key="1">
    <source>
        <dbReference type="SAM" id="MobiDB-lite"/>
    </source>
</evidence>
<dbReference type="Proteomes" id="UP000324585">
    <property type="component" value="Unassembled WGS sequence"/>
</dbReference>
<reference evidence="4" key="1">
    <citation type="journal article" date="2019" name="Nat. Commun.">
        <title>Expansion of phycobilisome linker gene families in mesophilic red algae.</title>
        <authorList>
            <person name="Lee J."/>
            <person name="Kim D."/>
            <person name="Bhattacharya D."/>
            <person name="Yoon H.S."/>
        </authorList>
    </citation>
    <scope>NUCLEOTIDE SEQUENCE [LARGE SCALE GENOMIC DNA]</scope>
    <source>
        <strain evidence="4">CCMP 1328</strain>
    </source>
</reference>
<proteinExistence type="predicted"/>
<keyword evidence="2" id="KW-1133">Transmembrane helix</keyword>
<comment type="caution">
    <text evidence="3">The sequence shown here is derived from an EMBL/GenBank/DDBJ whole genome shotgun (WGS) entry which is preliminary data.</text>
</comment>
<keyword evidence="2" id="KW-0472">Membrane</keyword>
<accession>A0A5J4Z254</accession>
<gene>
    <name evidence="3" type="ORF">FVE85_1104</name>
</gene>
<protein>
    <submittedName>
        <fullName evidence="3">Uncharacterized protein</fullName>
    </submittedName>
</protein>
<evidence type="ECO:0000313" key="4">
    <source>
        <dbReference type="Proteomes" id="UP000324585"/>
    </source>
</evidence>
<evidence type="ECO:0000313" key="3">
    <source>
        <dbReference type="EMBL" id="KAA8497375.1"/>
    </source>
</evidence>
<evidence type="ECO:0000256" key="2">
    <source>
        <dbReference type="SAM" id="Phobius"/>
    </source>
</evidence>
<sequence>MASLRAGRSWRHVCGVVGQAMLATHALPATATALAAVLASMAALGVLIVLVLYAVGYADEKGVLSSPARRQSQQTHAARDAQVSAGAPADQAITELQQAPRWSRLDTMSVARARGYQSAAFSSVDRNVDAGSFEQGKERAGVLASPPPAFTSPVRLSGSSDQTQIQNRREQPMTPFRAAIDVPSELVTLQRVPFRSPPRTRGKSSVPRTPRESLENTEQTTGSRLPRPDKSLRTSISKAQRIPKQPVSILRKPRTKPSVEGKSHVQLKSCGVAADLSPNNCDESGTNEPVYLAGDHDHFAAATAVVEKNVPLKPYVPMTPSKRGSPDAAQAGSTRQDQMLQLPYLQGIKLNVDELWAQKRQRVGAHSKARRVTLTPGKLGIEH</sequence>
<feature type="region of interest" description="Disordered" evidence="1">
    <location>
        <begin position="65"/>
        <end position="88"/>
    </location>
</feature>
<organism evidence="3 4">
    <name type="scientific">Porphyridium purpureum</name>
    <name type="common">Red alga</name>
    <name type="synonym">Porphyridium cruentum</name>
    <dbReference type="NCBI Taxonomy" id="35688"/>
    <lineage>
        <taxon>Eukaryota</taxon>
        <taxon>Rhodophyta</taxon>
        <taxon>Bangiophyceae</taxon>
        <taxon>Porphyridiales</taxon>
        <taxon>Porphyridiaceae</taxon>
        <taxon>Porphyridium</taxon>
    </lineage>
</organism>
<feature type="transmembrane region" description="Helical" evidence="2">
    <location>
        <begin position="31"/>
        <end position="55"/>
    </location>
</feature>